<dbReference type="KEGG" id="orn:DV701_12335"/>
<name>A0A345NP40_9MICO</name>
<keyword evidence="3" id="KW-1185">Reference proteome</keyword>
<dbReference type="OrthoDB" id="4857326at2"/>
<evidence type="ECO:0000313" key="3">
    <source>
        <dbReference type="Proteomes" id="UP000253790"/>
    </source>
</evidence>
<feature type="region of interest" description="Disordered" evidence="1">
    <location>
        <begin position="350"/>
        <end position="370"/>
    </location>
</feature>
<sequence>MPAEAEPPDADPRITFLGPQRTPRVPHVVRHLGLRGRRFGMITAGWRDRETDDALLSDLLGGNTVNLGLWGLMQQVWEADPELAAADHRRRTVHTEMQELYLIGLEQANEAARRIRLHEPRDPRVVKESLMDVVDIMRTLDQRHVSRVDELNADFYERYQPQHRDAVVAGRFRVGRAVADCEAIAITGGHVGVLMGAMHVFNLGPALASPAVPDPLEDAGLRGATDPDDLPPPRLLRPVLAWGAGAMALTERIVLFYDHAVTSPGVSEVLMGGLGLTRGVVALPSPRERLDMRDRRRLGVLARRALPRRGVLLDQRTTVTLTADGRLPDDARVLGSDGIVTTYRQSLLDEAPTEPPLAVGPTGAGGEEVR</sequence>
<protein>
    <submittedName>
        <fullName evidence="2">Uncharacterized protein</fullName>
    </submittedName>
</protein>
<evidence type="ECO:0000313" key="2">
    <source>
        <dbReference type="EMBL" id="AXH96798.1"/>
    </source>
</evidence>
<accession>A0A345NP40</accession>
<reference evidence="2 3" key="1">
    <citation type="submission" date="2018-07" db="EMBL/GenBank/DDBJ databases">
        <title>Complete genome sequencing of Ornithinimicrobium sp. AMA3305.</title>
        <authorList>
            <person name="Bae J.-W."/>
        </authorList>
    </citation>
    <scope>NUCLEOTIDE SEQUENCE [LARGE SCALE GENOMIC DNA]</scope>
    <source>
        <strain evidence="2 3">AMA3305</strain>
    </source>
</reference>
<gene>
    <name evidence="2" type="ORF">DV701_12335</name>
</gene>
<dbReference type="RefSeq" id="WP_114928634.1">
    <property type="nucleotide sequence ID" value="NZ_CP031229.1"/>
</dbReference>
<dbReference type="EMBL" id="CP031229">
    <property type="protein sequence ID" value="AXH96798.1"/>
    <property type="molecule type" value="Genomic_DNA"/>
</dbReference>
<proteinExistence type="predicted"/>
<dbReference type="AlphaFoldDB" id="A0A345NP40"/>
<evidence type="ECO:0000256" key="1">
    <source>
        <dbReference type="SAM" id="MobiDB-lite"/>
    </source>
</evidence>
<organism evidence="2 3">
    <name type="scientific">Ornithinimicrobium avium</name>
    <dbReference type="NCBI Taxonomy" id="2283195"/>
    <lineage>
        <taxon>Bacteria</taxon>
        <taxon>Bacillati</taxon>
        <taxon>Actinomycetota</taxon>
        <taxon>Actinomycetes</taxon>
        <taxon>Micrococcales</taxon>
        <taxon>Ornithinimicrobiaceae</taxon>
        <taxon>Ornithinimicrobium</taxon>
    </lineage>
</organism>
<dbReference type="Proteomes" id="UP000253790">
    <property type="component" value="Chromosome"/>
</dbReference>